<dbReference type="Proteomes" id="UP000015347">
    <property type="component" value="Unassembled WGS sequence"/>
</dbReference>
<dbReference type="CDD" id="cd02793">
    <property type="entry name" value="MopB_CT_DMSOR-BSOR-TMAOR"/>
    <property type="match status" value="1"/>
</dbReference>
<dbReference type="GO" id="GO:0030151">
    <property type="term" value="F:molybdenum ion binding"/>
    <property type="evidence" value="ECO:0007669"/>
    <property type="project" value="TreeGrafter"/>
</dbReference>
<dbReference type="HOGENOM" id="CLU_000422_13_3_5"/>
<protein>
    <submittedName>
        <fullName evidence="8">Trimethylamine-N-oxide reductase (Cytochrome c)</fullName>
        <ecNumber evidence="8">1.7.2.3</ecNumber>
    </submittedName>
</protein>
<dbReference type="GO" id="GO:0050626">
    <property type="term" value="F:trimethylamine-N-oxide reductase (cytochrome c) activity"/>
    <property type="evidence" value="ECO:0007669"/>
    <property type="project" value="UniProtKB-EC"/>
</dbReference>
<dbReference type="EC" id="1.7.2.3" evidence="8"/>
<dbReference type="InterPro" id="IPR006657">
    <property type="entry name" value="MoPterin_dinucl-bd_dom"/>
</dbReference>
<dbReference type="SUPFAM" id="SSF53706">
    <property type="entry name" value="Formate dehydrogenase/DMSO reductase, domains 1-3"/>
    <property type="match status" value="1"/>
</dbReference>
<dbReference type="Pfam" id="PF01568">
    <property type="entry name" value="Molydop_binding"/>
    <property type="match status" value="1"/>
</dbReference>
<dbReference type="GO" id="GO:0030288">
    <property type="term" value="C:outer membrane-bounded periplasmic space"/>
    <property type="evidence" value="ECO:0007669"/>
    <property type="project" value="TreeGrafter"/>
</dbReference>
<organism evidence="8 9">
    <name type="scientific">Salipiger mucosus DSM 16094</name>
    <dbReference type="NCBI Taxonomy" id="1123237"/>
    <lineage>
        <taxon>Bacteria</taxon>
        <taxon>Pseudomonadati</taxon>
        <taxon>Pseudomonadota</taxon>
        <taxon>Alphaproteobacteria</taxon>
        <taxon>Rhodobacterales</taxon>
        <taxon>Roseobacteraceae</taxon>
        <taxon>Salipiger</taxon>
    </lineage>
</organism>
<keyword evidence="4" id="KW-0479">Metal-binding</keyword>
<evidence type="ECO:0000313" key="9">
    <source>
        <dbReference type="Proteomes" id="UP000015347"/>
    </source>
</evidence>
<dbReference type="PANTHER" id="PTHR43742">
    <property type="entry name" value="TRIMETHYLAMINE-N-OXIDE REDUCTASE"/>
    <property type="match status" value="1"/>
</dbReference>
<dbReference type="Gene3D" id="2.40.40.20">
    <property type="match status" value="1"/>
</dbReference>
<evidence type="ECO:0000259" key="7">
    <source>
        <dbReference type="Pfam" id="PF01568"/>
    </source>
</evidence>
<evidence type="ECO:0000256" key="4">
    <source>
        <dbReference type="ARBA" id="ARBA00022723"/>
    </source>
</evidence>
<evidence type="ECO:0000256" key="1">
    <source>
        <dbReference type="ARBA" id="ARBA00001942"/>
    </source>
</evidence>
<comment type="caution">
    <text evidence="8">The sequence shown here is derived from an EMBL/GenBank/DDBJ whole genome shotgun (WGS) entry which is preliminary data.</text>
</comment>
<dbReference type="InterPro" id="IPR006656">
    <property type="entry name" value="Mopterin_OxRdtase"/>
</dbReference>
<feature type="domain" description="Molybdopterin dinucleotide-binding" evidence="7">
    <location>
        <begin position="617"/>
        <end position="737"/>
    </location>
</feature>
<keyword evidence="5 8" id="KW-0560">Oxidoreductase</keyword>
<dbReference type="GO" id="GO:0009061">
    <property type="term" value="P:anaerobic respiration"/>
    <property type="evidence" value="ECO:0007669"/>
    <property type="project" value="TreeGrafter"/>
</dbReference>
<dbReference type="eggNOG" id="COG0243">
    <property type="taxonomic scope" value="Bacteria"/>
</dbReference>
<dbReference type="InterPro" id="IPR050612">
    <property type="entry name" value="Prok_Mopterin_Oxidored"/>
</dbReference>
<dbReference type="EMBL" id="APVH01000066">
    <property type="protein sequence ID" value="EPX75868.1"/>
    <property type="molecule type" value="Genomic_DNA"/>
</dbReference>
<dbReference type="AlphaFoldDB" id="S9Q8B5"/>
<evidence type="ECO:0000313" key="8">
    <source>
        <dbReference type="EMBL" id="EPX75868.1"/>
    </source>
</evidence>
<dbReference type="PANTHER" id="PTHR43742:SF10">
    <property type="entry name" value="TRIMETHYLAMINE-N-OXIDE REDUCTASE 2"/>
    <property type="match status" value="1"/>
</dbReference>
<dbReference type="Gene3D" id="3.90.55.10">
    <property type="entry name" value="Dimethylsulfoxide Reductase, domain 3"/>
    <property type="match status" value="1"/>
</dbReference>
<proteinExistence type="inferred from homology"/>
<dbReference type="SUPFAM" id="SSF50692">
    <property type="entry name" value="ADC-like"/>
    <property type="match status" value="1"/>
</dbReference>
<dbReference type="Pfam" id="PF00384">
    <property type="entry name" value="Molybdopterin"/>
    <property type="match status" value="1"/>
</dbReference>
<dbReference type="Gene3D" id="3.40.50.740">
    <property type="match status" value="1"/>
</dbReference>
<comment type="cofactor">
    <cofactor evidence="1">
        <name>Mo-bis(molybdopterin guanine dinucleotide)</name>
        <dbReference type="ChEBI" id="CHEBI:60539"/>
    </cofactor>
</comment>
<keyword evidence="3" id="KW-0500">Molybdenum</keyword>
<dbReference type="STRING" id="1123237.Salmuc_03155"/>
<evidence type="ECO:0000256" key="5">
    <source>
        <dbReference type="ARBA" id="ARBA00023002"/>
    </source>
</evidence>
<gene>
    <name evidence="8" type="ORF">Salmuc_03155</name>
</gene>
<sequence length="761" mass="83292">MDVMRLFGSHFGTYEVRHTEAGEVSLAPFAPDPQPSDLGLGFTEMLEHPLRVARPAIRSGWLERRDRDGRGTDDYVEVDWDTALDLLAEELTEVRAKHGNRAIFGGSYGWASAGRFHHAPSQLKRFLNLFGGFTSSVHTYSFGSGAVILPHIFGKDFSDAYAVAPTWDQIAGNTDVVLSFGGMRLSNAEVESGGCGRHETPAWLQSLGRPGKKLIVFAPQDMDLPEGVNGEWVGIRPNTDCAVLLAIACEILRAGHEDRDFIEGFTFGFAEYRAYLLGETDGVVKDADWAGRLSGVPSETIRALAAMFRTGRVLINIAWSIQRADNGEMAYWAAAALAAITGQIGLPGGGLCIGLMAVNSIGRNVPRLAGPAVPQGRNPVSDFIPVARIADLLLRESESIHYDGRDLDVPRIELVYWCGGNPFHHHQDLNRLRRAFWQPRTVVVHEMAWTATARHADIVLPAALPLERDDLAVSSRDNWIVASRRAAPPFAEARSDHEIFAGLAGRLGLREGFTEDRSEMDWVRHLYEGYREANPSIPEFDAFWEAGYVEVPQPPVGRNPFADFRAGERSALATESGRIQLFSKTLAERDDPGFPGHPAWVEPREWLGASRAQRFPLHLLSPQPASRLHSQLDLATASQSSKIDGFEPVTMHPADAETRGLSDGDIVRVFNDRGACLAGLRLDPGLVPQVVSQATGAWYRPEDIGGFEALDVGGNPNTLTHDKGTSRLSGGPSANSCLVEIEAYRGPRPERDWRAPVRGGA</sequence>
<reference evidence="9" key="1">
    <citation type="journal article" date="2014" name="Stand. Genomic Sci.">
        <title>Genome sequence of the exopolysaccharide-producing Salipiger mucosus type strain (DSM 16094(T)), a moderately halophilic member of the Roseobacter clade.</title>
        <authorList>
            <person name="Riedel T."/>
            <person name="Spring S."/>
            <person name="Fiebig A."/>
            <person name="Petersen J."/>
            <person name="Kyrpides N.C."/>
            <person name="Goker M."/>
            <person name="Klenk H.P."/>
        </authorList>
    </citation>
    <scope>NUCLEOTIDE SEQUENCE [LARGE SCALE GENOMIC DNA]</scope>
    <source>
        <strain evidence="9">DSM 16094</strain>
    </source>
</reference>
<dbReference type="GO" id="GO:0043546">
    <property type="term" value="F:molybdopterin cofactor binding"/>
    <property type="evidence" value="ECO:0007669"/>
    <property type="project" value="InterPro"/>
</dbReference>
<dbReference type="GO" id="GO:0009055">
    <property type="term" value="F:electron transfer activity"/>
    <property type="evidence" value="ECO:0007669"/>
    <property type="project" value="TreeGrafter"/>
</dbReference>
<feature type="domain" description="Molybdopterin oxidoreductase" evidence="6">
    <location>
        <begin position="51"/>
        <end position="505"/>
    </location>
</feature>
<comment type="similarity">
    <text evidence="2">Belongs to the prokaryotic molybdopterin-containing oxidoreductase family.</text>
</comment>
<name>S9Q8B5_9RHOB</name>
<evidence type="ECO:0000256" key="2">
    <source>
        <dbReference type="ARBA" id="ARBA00010312"/>
    </source>
</evidence>
<dbReference type="InterPro" id="IPR009010">
    <property type="entry name" value="Asp_de-COase-like_dom_sf"/>
</dbReference>
<evidence type="ECO:0000259" key="6">
    <source>
        <dbReference type="Pfam" id="PF00384"/>
    </source>
</evidence>
<evidence type="ECO:0000256" key="3">
    <source>
        <dbReference type="ARBA" id="ARBA00022505"/>
    </source>
</evidence>
<dbReference type="InterPro" id="IPR041954">
    <property type="entry name" value="CT_DMSOR/BSOR/TMAOR"/>
</dbReference>
<keyword evidence="9" id="KW-1185">Reference proteome</keyword>
<accession>S9Q8B5</accession>
<dbReference type="Gene3D" id="3.40.228.10">
    <property type="entry name" value="Dimethylsulfoxide Reductase, domain 2"/>
    <property type="match status" value="1"/>
</dbReference>